<dbReference type="InterPro" id="IPR051199">
    <property type="entry name" value="LPS_LOS_Heptosyltrfase"/>
</dbReference>
<dbReference type="PANTHER" id="PTHR30160">
    <property type="entry name" value="TETRAACYLDISACCHARIDE 4'-KINASE-RELATED"/>
    <property type="match status" value="1"/>
</dbReference>
<dbReference type="InterPro" id="IPR002201">
    <property type="entry name" value="Glyco_trans_9"/>
</dbReference>
<name>A0A158AG78_9BURK</name>
<dbReference type="GO" id="GO:0009244">
    <property type="term" value="P:lipopolysaccharide core region biosynthetic process"/>
    <property type="evidence" value="ECO:0007669"/>
    <property type="project" value="TreeGrafter"/>
</dbReference>
<protein>
    <submittedName>
        <fullName evidence="3">Glycosyl transferase family protein</fullName>
    </submittedName>
</protein>
<evidence type="ECO:0000313" key="4">
    <source>
        <dbReference type="Proteomes" id="UP000054624"/>
    </source>
</evidence>
<keyword evidence="4" id="KW-1185">Reference proteome</keyword>
<evidence type="ECO:0000313" key="3">
    <source>
        <dbReference type="EMBL" id="SAK56656.1"/>
    </source>
</evidence>
<organism evidence="3 4">
    <name type="scientific">Caballeronia temeraria</name>
    <dbReference type="NCBI Taxonomy" id="1777137"/>
    <lineage>
        <taxon>Bacteria</taxon>
        <taxon>Pseudomonadati</taxon>
        <taxon>Pseudomonadota</taxon>
        <taxon>Betaproteobacteria</taxon>
        <taxon>Burkholderiales</taxon>
        <taxon>Burkholderiaceae</taxon>
        <taxon>Caballeronia</taxon>
    </lineage>
</organism>
<dbReference type="SUPFAM" id="SSF53756">
    <property type="entry name" value="UDP-Glycosyltransferase/glycogen phosphorylase"/>
    <property type="match status" value="1"/>
</dbReference>
<sequence length="353" mass="38336">MIERIVIFRALQLGDMLCAVPALRALRRAYPQAHIALVGLPWAKSFIERYAHLLDELIVFPGAIGFPEQEETDAHLPAFLGALSERRFDLAIQLHGSGGVANDIVDGMGARLNAGFLKPDERMREGAFMPWPDDLPEPARYTVLMQRLGIDADVLDLEIPLTDDDIRECDALIDTCAIDCDRLVLVHPGAQLPSRRWPVERFGEVARTLSQAGWQIAVTGGAGEASLTARAAHDAGAQAIDLAGRTSLGALAALVARARLIICNDTGLSHVAAAMRTPSVVIASGSDTRRWAPLDHARHRVLADWPACRPCAFRECPYGHECALNVSAPVVIDAAFAQLAHTLREETLLHAHD</sequence>
<dbReference type="Pfam" id="PF01075">
    <property type="entry name" value="Glyco_transf_9"/>
    <property type="match status" value="1"/>
</dbReference>
<dbReference type="CDD" id="cd03789">
    <property type="entry name" value="GT9_LPS_heptosyltransferase"/>
    <property type="match status" value="1"/>
</dbReference>
<reference evidence="4" key="1">
    <citation type="submission" date="2016-01" db="EMBL/GenBank/DDBJ databases">
        <authorList>
            <person name="Peeters Charlotte."/>
        </authorList>
    </citation>
    <scope>NUCLEOTIDE SEQUENCE [LARGE SCALE GENOMIC DNA]</scope>
</reference>
<accession>A0A158AG78</accession>
<keyword evidence="2 3" id="KW-0808">Transferase</keyword>
<dbReference type="PANTHER" id="PTHR30160:SF1">
    <property type="entry name" value="LIPOPOLYSACCHARIDE 1,2-N-ACETYLGLUCOSAMINETRANSFERASE-RELATED"/>
    <property type="match status" value="1"/>
</dbReference>
<dbReference type="RefSeq" id="WP_061160258.1">
    <property type="nucleotide sequence ID" value="NZ_FCOI02000006.1"/>
</dbReference>
<keyword evidence="1" id="KW-0328">Glycosyltransferase</keyword>
<dbReference type="STRING" id="1777137.AWB76_02333"/>
<dbReference type="Proteomes" id="UP000054624">
    <property type="component" value="Unassembled WGS sequence"/>
</dbReference>
<dbReference type="OrthoDB" id="9807356at2"/>
<dbReference type="Gene3D" id="3.40.50.2000">
    <property type="entry name" value="Glycogen Phosphorylase B"/>
    <property type="match status" value="2"/>
</dbReference>
<dbReference type="AlphaFoldDB" id="A0A158AG78"/>
<dbReference type="GO" id="GO:0005829">
    <property type="term" value="C:cytosol"/>
    <property type="evidence" value="ECO:0007669"/>
    <property type="project" value="TreeGrafter"/>
</dbReference>
<gene>
    <name evidence="3" type="ORF">AWB76_02333</name>
</gene>
<dbReference type="EMBL" id="FCOI02000006">
    <property type="protein sequence ID" value="SAK56656.1"/>
    <property type="molecule type" value="Genomic_DNA"/>
</dbReference>
<proteinExistence type="predicted"/>
<evidence type="ECO:0000256" key="2">
    <source>
        <dbReference type="ARBA" id="ARBA00022679"/>
    </source>
</evidence>
<dbReference type="GO" id="GO:0008713">
    <property type="term" value="F:ADP-heptose-lipopolysaccharide heptosyltransferase activity"/>
    <property type="evidence" value="ECO:0007669"/>
    <property type="project" value="TreeGrafter"/>
</dbReference>
<evidence type="ECO:0000256" key="1">
    <source>
        <dbReference type="ARBA" id="ARBA00022676"/>
    </source>
</evidence>